<dbReference type="STRING" id="1849047.A0A3D8Q7F5"/>
<keyword evidence="3" id="KW-0805">Transcription regulation</keyword>
<dbReference type="EMBL" id="PDLM01000019">
    <property type="protein sequence ID" value="RDW57617.1"/>
    <property type="molecule type" value="Genomic_DNA"/>
</dbReference>
<evidence type="ECO:0000259" key="6">
    <source>
        <dbReference type="PROSITE" id="PS50048"/>
    </source>
</evidence>
<evidence type="ECO:0000313" key="8">
    <source>
        <dbReference type="Proteomes" id="UP000256645"/>
    </source>
</evidence>
<dbReference type="InterPro" id="IPR001138">
    <property type="entry name" value="Zn2Cys6_DnaBD"/>
</dbReference>
<keyword evidence="8" id="KW-1185">Reference proteome</keyword>
<dbReference type="GO" id="GO:0008270">
    <property type="term" value="F:zinc ion binding"/>
    <property type="evidence" value="ECO:0007669"/>
    <property type="project" value="InterPro"/>
</dbReference>
<dbReference type="AlphaFoldDB" id="A0A3D8Q7F5"/>
<gene>
    <name evidence="7" type="ORF">BP6252_13699</name>
</gene>
<evidence type="ECO:0000313" key="7">
    <source>
        <dbReference type="EMBL" id="RDW57617.1"/>
    </source>
</evidence>
<name>A0A3D8Q7F5_9HELO</name>
<evidence type="ECO:0000256" key="1">
    <source>
        <dbReference type="ARBA" id="ARBA00022723"/>
    </source>
</evidence>
<dbReference type="PROSITE" id="PS50048">
    <property type="entry name" value="ZN2_CY6_FUNGAL_2"/>
    <property type="match status" value="1"/>
</dbReference>
<evidence type="ECO:0000256" key="3">
    <source>
        <dbReference type="ARBA" id="ARBA00023015"/>
    </source>
</evidence>
<dbReference type="Pfam" id="PF00172">
    <property type="entry name" value="Zn_clus"/>
    <property type="match status" value="1"/>
</dbReference>
<keyword evidence="1" id="KW-0479">Metal-binding</keyword>
<dbReference type="SUPFAM" id="SSF57701">
    <property type="entry name" value="Zn2/Cys6 DNA-binding domain"/>
    <property type="match status" value="1"/>
</dbReference>
<evidence type="ECO:0000256" key="5">
    <source>
        <dbReference type="ARBA" id="ARBA00023242"/>
    </source>
</evidence>
<dbReference type="PANTHER" id="PTHR47660:SF3">
    <property type="entry name" value="FINGER DOMAIN PROTEIN, PUTATIVE (AFU_ORTHOLOGUE AFUA_4G03310)-RELATED"/>
    <property type="match status" value="1"/>
</dbReference>
<proteinExistence type="predicted"/>
<dbReference type="OrthoDB" id="4216928at2759"/>
<dbReference type="PANTHER" id="PTHR47660">
    <property type="entry name" value="TRANSCRIPTION FACTOR WITH C2H2 AND ZN(2)-CYS(6) DNA BINDING DOMAIN (EUROFUNG)-RELATED-RELATED"/>
    <property type="match status" value="1"/>
</dbReference>
<organism evidence="7 8">
    <name type="scientific">Coleophoma cylindrospora</name>
    <dbReference type="NCBI Taxonomy" id="1849047"/>
    <lineage>
        <taxon>Eukaryota</taxon>
        <taxon>Fungi</taxon>
        <taxon>Dikarya</taxon>
        <taxon>Ascomycota</taxon>
        <taxon>Pezizomycotina</taxon>
        <taxon>Leotiomycetes</taxon>
        <taxon>Helotiales</taxon>
        <taxon>Dermateaceae</taxon>
        <taxon>Coleophoma</taxon>
    </lineage>
</organism>
<dbReference type="GO" id="GO:0000981">
    <property type="term" value="F:DNA-binding transcription factor activity, RNA polymerase II-specific"/>
    <property type="evidence" value="ECO:0007669"/>
    <property type="project" value="InterPro"/>
</dbReference>
<keyword evidence="5" id="KW-0539">Nucleus</keyword>
<protein>
    <recommendedName>
        <fullName evidence="6">Zn(2)-C6 fungal-type domain-containing protein</fullName>
    </recommendedName>
</protein>
<feature type="domain" description="Zn(2)-C6 fungal-type" evidence="6">
    <location>
        <begin position="19"/>
        <end position="49"/>
    </location>
</feature>
<keyword evidence="2" id="KW-0862">Zinc</keyword>
<keyword evidence="4" id="KW-0804">Transcription</keyword>
<dbReference type="SMART" id="SM00066">
    <property type="entry name" value="GAL4"/>
    <property type="match status" value="1"/>
</dbReference>
<dbReference type="InterPro" id="IPR036864">
    <property type="entry name" value="Zn2-C6_fun-type_DNA-bd_sf"/>
</dbReference>
<evidence type="ECO:0000256" key="2">
    <source>
        <dbReference type="ARBA" id="ARBA00022833"/>
    </source>
</evidence>
<accession>A0A3D8Q7F5</accession>
<dbReference type="CDD" id="cd00067">
    <property type="entry name" value="GAL4"/>
    <property type="match status" value="1"/>
</dbReference>
<evidence type="ECO:0000256" key="4">
    <source>
        <dbReference type="ARBA" id="ARBA00023163"/>
    </source>
</evidence>
<reference evidence="7 8" key="1">
    <citation type="journal article" date="2018" name="IMA Fungus">
        <title>IMA Genome-F 9: Draft genome sequence of Annulohypoxylon stygium, Aspergillus mulundensis, Berkeleyomyces basicola (syn. Thielaviopsis basicola), Ceratocystis smalleyi, two Cercospora beticola strains, Coleophoma cylindrospora, Fusarium fracticaudum, Phialophora cf. hyalina, and Morchella septimelata.</title>
        <authorList>
            <person name="Wingfield B.D."/>
            <person name="Bills G.F."/>
            <person name="Dong Y."/>
            <person name="Huang W."/>
            <person name="Nel W.J."/>
            <person name="Swalarsk-Parry B.S."/>
            <person name="Vaghefi N."/>
            <person name="Wilken P.M."/>
            <person name="An Z."/>
            <person name="de Beer Z.W."/>
            <person name="De Vos L."/>
            <person name="Chen L."/>
            <person name="Duong T.A."/>
            <person name="Gao Y."/>
            <person name="Hammerbacher A."/>
            <person name="Kikkert J.R."/>
            <person name="Li Y."/>
            <person name="Li H."/>
            <person name="Li K."/>
            <person name="Li Q."/>
            <person name="Liu X."/>
            <person name="Ma X."/>
            <person name="Naidoo K."/>
            <person name="Pethybridge S.J."/>
            <person name="Sun J."/>
            <person name="Steenkamp E.T."/>
            <person name="van der Nest M.A."/>
            <person name="van Wyk S."/>
            <person name="Wingfield M.J."/>
            <person name="Xiong C."/>
            <person name="Yue Q."/>
            <person name="Zhang X."/>
        </authorList>
    </citation>
    <scope>NUCLEOTIDE SEQUENCE [LARGE SCALE GENOMIC DNA]</scope>
    <source>
        <strain evidence="7 8">BP6252</strain>
    </source>
</reference>
<sequence length="426" mass="49025">MAEGIAPKSSSSSASRQKSCHACVKGKRGCDKRHPVCSRCEEKEIECIYAKRTYAEAFDDFDLVETDMSWTGPSDLSSIELVNDIPLSFYASASLEPTSLPTLDASADPFLNFGDNQAIPSSDMQLISIAGEPSGQHQEKEQTLSKFDYAPMADLCRQYEPWQVYDPNTKVHFIVQSLKDYPGTFAKDNCTPWMHRYLYRDQMPSSMRACFTASTLYSNITSSNKTSVFRVFCQSLDELKQQQLTNTPQEKLARTQALFLYQIIGIFDGDVTLRSNADRNMSLLQDWLDELCKIRENLGMPERHDSNPPRSWEWWIFSESVRRTIVMAYAFLGLWNLISQNNDPVFYSAWRYIHCWTLSRPLWEAPSSFDFFRAWKVYPVIENFDFESILKSGRTDDIDDFSKVLMVAYMGLDETKQWFLDKGSVF</sequence>
<dbReference type="Gene3D" id="4.10.240.10">
    <property type="entry name" value="Zn(2)-C6 fungal-type DNA-binding domain"/>
    <property type="match status" value="1"/>
</dbReference>
<comment type="caution">
    <text evidence="7">The sequence shown here is derived from an EMBL/GenBank/DDBJ whole genome shotgun (WGS) entry which is preliminary data.</text>
</comment>
<dbReference type="Proteomes" id="UP000256645">
    <property type="component" value="Unassembled WGS sequence"/>
</dbReference>